<dbReference type="AlphaFoldDB" id="A0A2P2N8P4"/>
<dbReference type="EMBL" id="GGEC01058341">
    <property type="protein sequence ID" value="MBX38825.1"/>
    <property type="molecule type" value="Transcribed_RNA"/>
</dbReference>
<reference evidence="1" key="1">
    <citation type="submission" date="2018-02" db="EMBL/GenBank/DDBJ databases">
        <title>Rhizophora mucronata_Transcriptome.</title>
        <authorList>
            <person name="Meera S.P."/>
            <person name="Sreeshan A."/>
            <person name="Augustine A."/>
        </authorList>
    </citation>
    <scope>NUCLEOTIDE SEQUENCE</scope>
    <source>
        <tissue evidence="1">Leaf</tissue>
    </source>
</reference>
<accession>A0A2P2N8P4</accession>
<organism evidence="1">
    <name type="scientific">Rhizophora mucronata</name>
    <name type="common">Asiatic mangrove</name>
    <dbReference type="NCBI Taxonomy" id="61149"/>
    <lineage>
        <taxon>Eukaryota</taxon>
        <taxon>Viridiplantae</taxon>
        <taxon>Streptophyta</taxon>
        <taxon>Embryophyta</taxon>
        <taxon>Tracheophyta</taxon>
        <taxon>Spermatophyta</taxon>
        <taxon>Magnoliopsida</taxon>
        <taxon>eudicotyledons</taxon>
        <taxon>Gunneridae</taxon>
        <taxon>Pentapetalae</taxon>
        <taxon>rosids</taxon>
        <taxon>fabids</taxon>
        <taxon>Malpighiales</taxon>
        <taxon>Rhizophoraceae</taxon>
        <taxon>Rhizophora</taxon>
    </lineage>
</organism>
<proteinExistence type="predicted"/>
<protein>
    <submittedName>
        <fullName evidence="1">Uncharacterized protein</fullName>
    </submittedName>
</protein>
<sequence length="18" mass="2310">MFRFSVFFCCIMPCFFFH</sequence>
<evidence type="ECO:0000313" key="1">
    <source>
        <dbReference type="EMBL" id="MBX38825.1"/>
    </source>
</evidence>
<name>A0A2P2N8P4_RHIMU</name>